<feature type="signal peptide" evidence="1">
    <location>
        <begin position="1"/>
        <end position="20"/>
    </location>
</feature>
<name>A0AAD2PWJ9_9STRA</name>
<protein>
    <recommendedName>
        <fullName evidence="2">SET domain-containing protein</fullName>
    </recommendedName>
</protein>
<keyword evidence="4" id="KW-1185">Reference proteome</keyword>
<proteinExistence type="predicted"/>
<evidence type="ECO:0000313" key="4">
    <source>
        <dbReference type="Proteomes" id="UP001295423"/>
    </source>
</evidence>
<organism evidence="3 4">
    <name type="scientific">Cylindrotheca closterium</name>
    <dbReference type="NCBI Taxonomy" id="2856"/>
    <lineage>
        <taxon>Eukaryota</taxon>
        <taxon>Sar</taxon>
        <taxon>Stramenopiles</taxon>
        <taxon>Ochrophyta</taxon>
        <taxon>Bacillariophyta</taxon>
        <taxon>Bacillariophyceae</taxon>
        <taxon>Bacillariophycidae</taxon>
        <taxon>Bacillariales</taxon>
        <taxon>Bacillariaceae</taxon>
        <taxon>Cylindrotheca</taxon>
    </lineage>
</organism>
<evidence type="ECO:0000259" key="2">
    <source>
        <dbReference type="PROSITE" id="PS50280"/>
    </source>
</evidence>
<comment type="caution">
    <text evidence="3">The sequence shown here is derived from an EMBL/GenBank/DDBJ whole genome shotgun (WGS) entry which is preliminary data.</text>
</comment>
<evidence type="ECO:0000256" key="1">
    <source>
        <dbReference type="SAM" id="SignalP"/>
    </source>
</evidence>
<dbReference type="Pfam" id="PF00856">
    <property type="entry name" value="SET"/>
    <property type="match status" value="1"/>
</dbReference>
<dbReference type="AlphaFoldDB" id="A0AAD2PWJ9"/>
<dbReference type="Gene3D" id="2.170.270.10">
    <property type="entry name" value="SET domain"/>
    <property type="match status" value="1"/>
</dbReference>
<accession>A0AAD2PWJ9</accession>
<dbReference type="InterPro" id="IPR001214">
    <property type="entry name" value="SET_dom"/>
</dbReference>
<feature type="domain" description="SET" evidence="2">
    <location>
        <begin position="70"/>
        <end position="204"/>
    </location>
</feature>
<dbReference type="PROSITE" id="PS50280">
    <property type="entry name" value="SET"/>
    <property type="match status" value="1"/>
</dbReference>
<evidence type="ECO:0000313" key="3">
    <source>
        <dbReference type="EMBL" id="CAJ1961273.1"/>
    </source>
</evidence>
<gene>
    <name evidence="3" type="ORF">CYCCA115_LOCUS19115</name>
</gene>
<reference evidence="3" key="1">
    <citation type="submission" date="2023-08" db="EMBL/GenBank/DDBJ databases">
        <authorList>
            <person name="Audoor S."/>
            <person name="Bilcke G."/>
        </authorList>
    </citation>
    <scope>NUCLEOTIDE SEQUENCE</scope>
</reference>
<sequence>MSLRFTILLLLSSFISRYQAWTIPLPGGGKISYEGSDGLLRIQTQPSPPGLEQMTEALTSASQIDPLIEASIVIKDTGTIKGYGAYWMDEEQGGVVLPKHTFLGFYQGEARNSLDSIKNTEYLMTLDGGNTYVDGYERAQDRSVFSPVHLNHEDASKANCVRMLLTFLSHDENGSDNNNGRIKQCAFFTSRDIACGEELTFDYGSNYWRGRESEKI</sequence>
<keyword evidence="1" id="KW-0732">Signal</keyword>
<dbReference type="Proteomes" id="UP001295423">
    <property type="component" value="Unassembled WGS sequence"/>
</dbReference>
<dbReference type="InterPro" id="IPR046341">
    <property type="entry name" value="SET_dom_sf"/>
</dbReference>
<feature type="chain" id="PRO_5042053174" description="SET domain-containing protein" evidence="1">
    <location>
        <begin position="21"/>
        <end position="216"/>
    </location>
</feature>
<dbReference type="SUPFAM" id="SSF82199">
    <property type="entry name" value="SET domain"/>
    <property type="match status" value="1"/>
</dbReference>
<dbReference type="EMBL" id="CAKOGP040002091">
    <property type="protein sequence ID" value="CAJ1961273.1"/>
    <property type="molecule type" value="Genomic_DNA"/>
</dbReference>